<protein>
    <submittedName>
        <fullName evidence="1">Uncharacterized protein</fullName>
    </submittedName>
</protein>
<evidence type="ECO:0000313" key="1">
    <source>
        <dbReference type="EMBL" id="SMB85704.1"/>
    </source>
</evidence>
<keyword evidence="2" id="KW-1185">Reference proteome</keyword>
<evidence type="ECO:0000313" key="2">
    <source>
        <dbReference type="Proteomes" id="UP000192582"/>
    </source>
</evidence>
<dbReference type="EMBL" id="FWWU01000008">
    <property type="protein sequence ID" value="SMB85704.1"/>
    <property type="molecule type" value="Genomic_DNA"/>
</dbReference>
<organism evidence="1 2">
    <name type="scientific">Deinococcus hopiensis KR-140</name>
    <dbReference type="NCBI Taxonomy" id="695939"/>
    <lineage>
        <taxon>Bacteria</taxon>
        <taxon>Thermotogati</taxon>
        <taxon>Deinococcota</taxon>
        <taxon>Deinococci</taxon>
        <taxon>Deinococcales</taxon>
        <taxon>Deinococcaceae</taxon>
        <taxon>Deinococcus</taxon>
    </lineage>
</organism>
<gene>
    <name evidence="1" type="ORF">SAMN00790413_03511</name>
</gene>
<dbReference type="AlphaFoldDB" id="A0A1W1UY66"/>
<accession>A0A1W1UY66</accession>
<sequence length="111" mass="12055">MVSSGSLHPADLTPVEIADQLHTAYQEDRRLAPAGPDEEERLALADDLGCHEEARAEAWEAWQHRAGAGRGGVLLNGLGSELGLAPVRQEGVNLRDEPIKIRCLHEVRTGM</sequence>
<reference evidence="1 2" key="1">
    <citation type="submission" date="2017-04" db="EMBL/GenBank/DDBJ databases">
        <authorList>
            <person name="Afonso C.L."/>
            <person name="Miller P.J."/>
            <person name="Scott M.A."/>
            <person name="Spackman E."/>
            <person name="Goraichik I."/>
            <person name="Dimitrov K.M."/>
            <person name="Suarez D.L."/>
            <person name="Swayne D.E."/>
        </authorList>
    </citation>
    <scope>NUCLEOTIDE SEQUENCE [LARGE SCALE GENOMIC DNA]</scope>
    <source>
        <strain evidence="1 2">KR-140</strain>
    </source>
</reference>
<dbReference type="Proteomes" id="UP000192582">
    <property type="component" value="Unassembled WGS sequence"/>
</dbReference>
<name>A0A1W1UY66_9DEIO</name>
<proteinExistence type="predicted"/>